<organism evidence="1 2">
    <name type="scientific">Sulfidibacter corallicola</name>
    <dbReference type="NCBI Taxonomy" id="2818388"/>
    <lineage>
        <taxon>Bacteria</taxon>
        <taxon>Pseudomonadati</taxon>
        <taxon>Acidobacteriota</taxon>
        <taxon>Holophagae</taxon>
        <taxon>Acanthopleuribacterales</taxon>
        <taxon>Acanthopleuribacteraceae</taxon>
        <taxon>Sulfidibacter</taxon>
    </lineage>
</organism>
<dbReference type="RefSeq" id="WP_420038272.1">
    <property type="nucleotide sequence ID" value="NZ_CP071793.1"/>
</dbReference>
<dbReference type="AlphaFoldDB" id="A0A8A4TWG0"/>
<protein>
    <submittedName>
        <fullName evidence="1">DUF4338 domain-containing protein</fullName>
    </submittedName>
</protein>
<dbReference type="EMBL" id="CP071793">
    <property type="protein sequence ID" value="QTD54279.1"/>
    <property type="molecule type" value="Genomic_DNA"/>
</dbReference>
<dbReference type="Pfam" id="PF14236">
    <property type="entry name" value="DruA"/>
    <property type="match status" value="1"/>
</dbReference>
<evidence type="ECO:0000313" key="1">
    <source>
        <dbReference type="EMBL" id="QTD54279.1"/>
    </source>
</evidence>
<gene>
    <name evidence="1" type="ORF">J3U87_17685</name>
</gene>
<dbReference type="InterPro" id="IPR025639">
    <property type="entry name" value="DruA"/>
</dbReference>
<keyword evidence="2" id="KW-1185">Reference proteome</keyword>
<dbReference type="KEGG" id="scor:J3U87_17685"/>
<evidence type="ECO:0000313" key="2">
    <source>
        <dbReference type="Proteomes" id="UP000663929"/>
    </source>
</evidence>
<proteinExistence type="predicted"/>
<dbReference type="Proteomes" id="UP000663929">
    <property type="component" value="Chromosome"/>
</dbReference>
<accession>A0A8A4TWG0</accession>
<sequence length="91" mass="10916">MKETNHKKVGRWTPESHKARFQRIVQNSRFLLLPWVEVKGLASSVLILVTQQLPDAWDRAFHQRRESMDLRLVPNRKSRCTNAYKKTRWDE</sequence>
<reference evidence="1" key="1">
    <citation type="submission" date="2021-03" db="EMBL/GenBank/DDBJ databases">
        <title>Acanthopleuribacteraceae sp. M133.</title>
        <authorList>
            <person name="Wang G."/>
        </authorList>
    </citation>
    <scope>NUCLEOTIDE SEQUENCE</scope>
    <source>
        <strain evidence="1">M133</strain>
    </source>
</reference>
<name>A0A8A4TWG0_SULCO</name>